<dbReference type="AlphaFoldDB" id="A0AB34GY99"/>
<dbReference type="EMBL" id="JAIQCJ010002048">
    <property type="protein sequence ID" value="KAJ8784409.1"/>
    <property type="molecule type" value="Genomic_DNA"/>
</dbReference>
<accession>A0AB34GY99</accession>
<comment type="caution">
    <text evidence="1">The sequence shown here is derived from an EMBL/GenBank/DDBJ whole genome shotgun (WGS) entry which is preliminary data.</text>
</comment>
<sequence>MDTDHTASYPPCIQLQWGAVKVRGKDVTKGSDEHPRGLRRCVPVCAHVLVCWGPNLERWVTYDAGFGSSSLYAGSPLRLPFPLPPALSVAAPGPASPTPVALVLGLLASLIQPRDSSSFSPPLPWSQGLPTQPRLLSGEERPSVLLPNGSPQGGLGLRQRGRRFRNLGQSLDGGIFMELAGCPNGACPEPQLHRALRRPGRRVWGGPALPDLLPSFCGLGCFIRTAPTGSLSPALQGTPSVSGRASQVLSHTESVEPEDQWLFPALTLPENNGDEGVIDTFIGMASCSALPMLTAGPSPAGLHEWEVMAPAA</sequence>
<gene>
    <name evidence="1" type="ORF">J1605_008253</name>
</gene>
<dbReference type="Proteomes" id="UP001159641">
    <property type="component" value="Unassembled WGS sequence"/>
</dbReference>
<proteinExistence type="predicted"/>
<keyword evidence="2" id="KW-1185">Reference proteome</keyword>
<organism evidence="1 2">
    <name type="scientific">Eschrichtius robustus</name>
    <name type="common">California gray whale</name>
    <name type="synonym">Eschrichtius gibbosus</name>
    <dbReference type="NCBI Taxonomy" id="9764"/>
    <lineage>
        <taxon>Eukaryota</taxon>
        <taxon>Metazoa</taxon>
        <taxon>Chordata</taxon>
        <taxon>Craniata</taxon>
        <taxon>Vertebrata</taxon>
        <taxon>Euteleostomi</taxon>
        <taxon>Mammalia</taxon>
        <taxon>Eutheria</taxon>
        <taxon>Laurasiatheria</taxon>
        <taxon>Artiodactyla</taxon>
        <taxon>Whippomorpha</taxon>
        <taxon>Cetacea</taxon>
        <taxon>Mysticeti</taxon>
        <taxon>Eschrichtiidae</taxon>
        <taxon>Eschrichtius</taxon>
    </lineage>
</organism>
<protein>
    <submittedName>
        <fullName evidence="1">Uncharacterized protein</fullName>
    </submittedName>
</protein>
<reference evidence="1 2" key="1">
    <citation type="submission" date="2022-11" db="EMBL/GenBank/DDBJ databases">
        <title>Whole genome sequence of Eschrichtius robustus ER-17-0199.</title>
        <authorList>
            <person name="Bruniche-Olsen A."/>
            <person name="Black A.N."/>
            <person name="Fields C.J."/>
            <person name="Walden K."/>
            <person name="Dewoody J.A."/>
        </authorList>
    </citation>
    <scope>NUCLEOTIDE SEQUENCE [LARGE SCALE GENOMIC DNA]</scope>
    <source>
        <strain evidence="1">ER-17-0199</strain>
        <tissue evidence="1">Blubber</tissue>
    </source>
</reference>
<evidence type="ECO:0000313" key="1">
    <source>
        <dbReference type="EMBL" id="KAJ8784409.1"/>
    </source>
</evidence>
<evidence type="ECO:0000313" key="2">
    <source>
        <dbReference type="Proteomes" id="UP001159641"/>
    </source>
</evidence>
<name>A0AB34GY99_ESCRO</name>